<dbReference type="AlphaFoldDB" id="A0A3P7NMX3"/>
<sequence>MSSTDTNIMVHTCKQELCVRPQHIRFRASSVALVIVLKALAQSGYTVIPPPASIGPCGNAVQEFTHVYSVPF</sequence>
<accession>A0A3P7NMX3</accession>
<reference evidence="1 2" key="1">
    <citation type="submission" date="2018-11" db="EMBL/GenBank/DDBJ databases">
        <authorList>
            <consortium name="Pathogen Informatics"/>
        </authorList>
    </citation>
    <scope>NUCLEOTIDE SEQUENCE [LARGE SCALE GENOMIC DNA]</scope>
</reference>
<dbReference type="Proteomes" id="UP000281553">
    <property type="component" value="Unassembled WGS sequence"/>
</dbReference>
<keyword evidence="2" id="KW-1185">Reference proteome</keyword>
<gene>
    <name evidence="1" type="ORF">DILT_LOCUS16790</name>
</gene>
<name>A0A3P7NMX3_DIBLA</name>
<evidence type="ECO:0000313" key="1">
    <source>
        <dbReference type="EMBL" id="VDN35497.1"/>
    </source>
</evidence>
<organism evidence="1 2">
    <name type="scientific">Dibothriocephalus latus</name>
    <name type="common">Fish tapeworm</name>
    <name type="synonym">Diphyllobothrium latum</name>
    <dbReference type="NCBI Taxonomy" id="60516"/>
    <lineage>
        <taxon>Eukaryota</taxon>
        <taxon>Metazoa</taxon>
        <taxon>Spiralia</taxon>
        <taxon>Lophotrochozoa</taxon>
        <taxon>Platyhelminthes</taxon>
        <taxon>Cestoda</taxon>
        <taxon>Eucestoda</taxon>
        <taxon>Diphyllobothriidea</taxon>
        <taxon>Diphyllobothriidae</taxon>
        <taxon>Dibothriocephalus</taxon>
    </lineage>
</organism>
<evidence type="ECO:0000313" key="2">
    <source>
        <dbReference type="Proteomes" id="UP000281553"/>
    </source>
</evidence>
<dbReference type="OrthoDB" id="10055441at2759"/>
<dbReference type="EMBL" id="UYRU01087176">
    <property type="protein sequence ID" value="VDN35497.1"/>
    <property type="molecule type" value="Genomic_DNA"/>
</dbReference>
<protein>
    <submittedName>
        <fullName evidence="1">Uncharacterized protein</fullName>
    </submittedName>
</protein>
<proteinExistence type="predicted"/>